<dbReference type="Proteomes" id="UP000663791">
    <property type="component" value="Unassembled WGS sequence"/>
</dbReference>
<evidence type="ECO:0000313" key="5">
    <source>
        <dbReference type="EMBL" id="MBM9458367.1"/>
    </source>
</evidence>
<dbReference type="Pfam" id="PF01520">
    <property type="entry name" value="Amidase_3"/>
    <property type="match status" value="1"/>
</dbReference>
<accession>A0A939BUC7</accession>
<dbReference type="RefSeq" id="WP_205289680.1">
    <property type="nucleotide sequence ID" value="NZ_CP074406.1"/>
</dbReference>
<evidence type="ECO:0000313" key="6">
    <source>
        <dbReference type="Proteomes" id="UP000663791"/>
    </source>
</evidence>
<dbReference type="EMBL" id="JAERTX010000001">
    <property type="protein sequence ID" value="MBM9458367.1"/>
    <property type="molecule type" value="Genomic_DNA"/>
</dbReference>
<keyword evidence="3" id="KW-0732">Signal</keyword>
<feature type="region of interest" description="Disordered" evidence="2">
    <location>
        <begin position="26"/>
        <end position="61"/>
    </location>
</feature>
<dbReference type="PROSITE" id="PS51257">
    <property type="entry name" value="PROKAR_LIPOPROTEIN"/>
    <property type="match status" value="1"/>
</dbReference>
<dbReference type="GO" id="GO:0008745">
    <property type="term" value="F:N-acetylmuramoyl-L-alanine amidase activity"/>
    <property type="evidence" value="ECO:0007669"/>
    <property type="project" value="InterPro"/>
</dbReference>
<evidence type="ECO:0000256" key="3">
    <source>
        <dbReference type="SAM" id="SignalP"/>
    </source>
</evidence>
<name>A0A939BUC7_9ACTN</name>
<gene>
    <name evidence="5" type="ORF">JK386_00445</name>
</gene>
<evidence type="ECO:0000259" key="4">
    <source>
        <dbReference type="SMART" id="SM00646"/>
    </source>
</evidence>
<feature type="compositionally biased region" description="Low complexity" evidence="2">
    <location>
        <begin position="34"/>
        <end position="52"/>
    </location>
</feature>
<proteinExistence type="predicted"/>
<reference evidence="5" key="1">
    <citation type="submission" date="2021-01" db="EMBL/GenBank/DDBJ databases">
        <title>Novel species in genus Nocardioides.</title>
        <authorList>
            <person name="Zhang G."/>
        </authorList>
    </citation>
    <scope>NUCLEOTIDE SEQUENCE</scope>
    <source>
        <strain evidence="5">Zg-536</strain>
    </source>
</reference>
<feature type="chain" id="PRO_5039344565" evidence="3">
    <location>
        <begin position="21"/>
        <end position="282"/>
    </location>
</feature>
<dbReference type="CDD" id="cd02696">
    <property type="entry name" value="MurNAc-LAA"/>
    <property type="match status" value="1"/>
</dbReference>
<dbReference type="AlphaFoldDB" id="A0A939BUC7"/>
<dbReference type="InterPro" id="IPR050695">
    <property type="entry name" value="N-acetylmuramoyl_amidase_3"/>
</dbReference>
<dbReference type="PANTHER" id="PTHR30404:SF0">
    <property type="entry name" value="N-ACETYLMURAMOYL-L-ALANINE AMIDASE AMIC"/>
    <property type="match status" value="1"/>
</dbReference>
<dbReference type="SUPFAM" id="SSF53187">
    <property type="entry name" value="Zn-dependent exopeptidases"/>
    <property type="match status" value="1"/>
</dbReference>
<feature type="domain" description="MurNAc-LAA" evidence="4">
    <location>
        <begin position="153"/>
        <end position="277"/>
    </location>
</feature>
<dbReference type="SMART" id="SM00646">
    <property type="entry name" value="Ami_3"/>
    <property type="match status" value="1"/>
</dbReference>
<dbReference type="Gene3D" id="3.40.630.40">
    <property type="entry name" value="Zn-dependent exopeptidases"/>
    <property type="match status" value="1"/>
</dbReference>
<organism evidence="5 6">
    <name type="scientific">Nocardioides faecalis</name>
    <dbReference type="NCBI Taxonomy" id="2803858"/>
    <lineage>
        <taxon>Bacteria</taxon>
        <taxon>Bacillati</taxon>
        <taxon>Actinomycetota</taxon>
        <taxon>Actinomycetes</taxon>
        <taxon>Propionibacteriales</taxon>
        <taxon>Nocardioidaceae</taxon>
        <taxon>Nocardioides</taxon>
    </lineage>
</organism>
<dbReference type="PANTHER" id="PTHR30404">
    <property type="entry name" value="N-ACETYLMURAMOYL-L-ALANINE AMIDASE"/>
    <property type="match status" value="1"/>
</dbReference>
<comment type="caution">
    <text evidence="5">The sequence shown here is derived from an EMBL/GenBank/DDBJ whole genome shotgun (WGS) entry which is preliminary data.</text>
</comment>
<dbReference type="GO" id="GO:0009253">
    <property type="term" value="P:peptidoglycan catabolic process"/>
    <property type="evidence" value="ECO:0007669"/>
    <property type="project" value="InterPro"/>
</dbReference>
<sequence>MTVRLLPGAAAAALALSVLAAGCGDGGTTRDHAATPSVAPGAGAPASGSAAPPTAPKPLAGKVVVLDPGHQLGNRNHAARINAPVDAGEFTKPCNTTGTATDAGYPEATFTWEVAGEAKRMLRRLGARVLLTRTSNSDEAWGPCLDVRGTIGNPGAAGPTADLRISIHADGVTAPGARGFHVIAPGARTGRAADLVAPSRRLAEQVRDALVRAGFSRSTYTGSGGIAVRDDLGTLNHSAVPAVMVELANMRHPGDAELVADARVRARYARALVRAVRGYLAS</sequence>
<evidence type="ECO:0000256" key="1">
    <source>
        <dbReference type="ARBA" id="ARBA00022801"/>
    </source>
</evidence>
<dbReference type="InterPro" id="IPR002508">
    <property type="entry name" value="MurNAc-LAA_cat"/>
</dbReference>
<keyword evidence="1" id="KW-0378">Hydrolase</keyword>
<keyword evidence="6" id="KW-1185">Reference proteome</keyword>
<feature type="signal peptide" evidence="3">
    <location>
        <begin position="1"/>
        <end position="20"/>
    </location>
</feature>
<protein>
    <submittedName>
        <fullName evidence="5">N-acetylmuramoyl-L-alanine amidase</fullName>
    </submittedName>
</protein>
<evidence type="ECO:0000256" key="2">
    <source>
        <dbReference type="SAM" id="MobiDB-lite"/>
    </source>
</evidence>
<dbReference type="GO" id="GO:0030288">
    <property type="term" value="C:outer membrane-bounded periplasmic space"/>
    <property type="evidence" value="ECO:0007669"/>
    <property type="project" value="TreeGrafter"/>
</dbReference>